<gene>
    <name evidence="2" type="ORF">BSZ37_20740</name>
</gene>
<evidence type="ECO:0000313" key="3">
    <source>
        <dbReference type="Proteomes" id="UP000216339"/>
    </source>
</evidence>
<dbReference type="InterPro" id="IPR036286">
    <property type="entry name" value="LexA/Signal_pep-like_sf"/>
</dbReference>
<reference evidence="2 3" key="1">
    <citation type="submission" date="2016-11" db="EMBL/GenBank/DDBJ databases">
        <title>Study of marine rhodopsin-containing bacteria.</title>
        <authorList>
            <person name="Yoshizawa S."/>
            <person name="Kumagai Y."/>
            <person name="Kogure K."/>
        </authorList>
    </citation>
    <scope>NUCLEOTIDE SEQUENCE [LARGE SCALE GENOMIC DNA]</scope>
    <source>
        <strain evidence="2 3">SAORIC-28</strain>
    </source>
</reference>
<organism evidence="2 3">
    <name type="scientific">Rubrivirga marina</name>
    <dbReference type="NCBI Taxonomy" id="1196024"/>
    <lineage>
        <taxon>Bacteria</taxon>
        <taxon>Pseudomonadati</taxon>
        <taxon>Rhodothermota</taxon>
        <taxon>Rhodothermia</taxon>
        <taxon>Rhodothermales</taxon>
        <taxon>Rubricoccaceae</taxon>
        <taxon>Rubrivirga</taxon>
    </lineage>
</organism>
<dbReference type="RefSeq" id="WP_095512573.1">
    <property type="nucleotide sequence ID" value="NZ_MQWD01000005.1"/>
</dbReference>
<feature type="domain" description="Peptidase S26" evidence="1">
    <location>
        <begin position="17"/>
        <end position="163"/>
    </location>
</feature>
<dbReference type="GO" id="GO:0004252">
    <property type="term" value="F:serine-type endopeptidase activity"/>
    <property type="evidence" value="ECO:0007669"/>
    <property type="project" value="InterPro"/>
</dbReference>
<dbReference type="Gene3D" id="2.10.109.10">
    <property type="entry name" value="Umud Fragment, subunit A"/>
    <property type="match status" value="1"/>
</dbReference>
<protein>
    <recommendedName>
        <fullName evidence="1">Peptidase S26 domain-containing protein</fullName>
    </recommendedName>
</protein>
<dbReference type="AlphaFoldDB" id="A0A271IU05"/>
<dbReference type="Pfam" id="PF10502">
    <property type="entry name" value="Peptidase_S26"/>
    <property type="match status" value="1"/>
</dbReference>
<accession>A0A271IU05</accession>
<proteinExistence type="predicted"/>
<dbReference type="InterPro" id="IPR019533">
    <property type="entry name" value="Peptidase_S26"/>
</dbReference>
<evidence type="ECO:0000259" key="1">
    <source>
        <dbReference type="Pfam" id="PF10502"/>
    </source>
</evidence>
<dbReference type="SUPFAM" id="SSF51306">
    <property type="entry name" value="LexA/Signal peptidase"/>
    <property type="match status" value="1"/>
</dbReference>
<dbReference type="EMBL" id="MQWD01000005">
    <property type="protein sequence ID" value="PAP74607.1"/>
    <property type="molecule type" value="Genomic_DNA"/>
</dbReference>
<comment type="caution">
    <text evidence="2">The sequence shown here is derived from an EMBL/GenBank/DDBJ whole genome shotgun (WGS) entry which is preliminary data.</text>
</comment>
<dbReference type="Proteomes" id="UP000216339">
    <property type="component" value="Unassembled WGS sequence"/>
</dbReference>
<evidence type="ECO:0000313" key="2">
    <source>
        <dbReference type="EMBL" id="PAP74607.1"/>
    </source>
</evidence>
<dbReference type="GO" id="GO:0006465">
    <property type="term" value="P:signal peptide processing"/>
    <property type="evidence" value="ECO:0007669"/>
    <property type="project" value="InterPro"/>
</dbReference>
<name>A0A271IU05_9BACT</name>
<keyword evidence="3" id="KW-1185">Reference proteome</keyword>
<dbReference type="OrthoDB" id="5360818at2"/>
<sequence length="176" mass="18382">MSGRLGTVARASLGLGAVLLAVAIAAHAVGVRFNYTDSLPRGLYLASDFDPSDARTGVLVEACPDQEAAEAVADYLPNGACPGGVIPLGKEIAGLPGDRVVVDSAGVSVSGTRLPNSAPLFRDRAGRPLVPRLGEHVLGPGEYWLHSSRVRTSIDSRYVGPVSDIRSRLRALLVED</sequence>